<accession>A0ABP0EEI8</accession>
<proteinExistence type="predicted"/>
<feature type="compositionally biased region" description="Acidic residues" evidence="1">
    <location>
        <begin position="221"/>
        <end position="248"/>
    </location>
</feature>
<feature type="compositionally biased region" description="Low complexity" evidence="1">
    <location>
        <begin position="136"/>
        <end position="145"/>
    </location>
</feature>
<feature type="compositionally biased region" description="Basic and acidic residues" evidence="1">
    <location>
        <begin position="13"/>
        <end position="23"/>
    </location>
</feature>
<gene>
    <name evidence="2" type="ORF">CAAN4_F03202</name>
</gene>
<name>A0ABP0EEI8_9ASCO</name>
<evidence type="ECO:0000313" key="2">
    <source>
        <dbReference type="EMBL" id="CAK7911597.1"/>
    </source>
</evidence>
<evidence type="ECO:0000256" key="1">
    <source>
        <dbReference type="SAM" id="MobiDB-lite"/>
    </source>
</evidence>
<sequence>MVNSFATYGIEPSEQRLKTKDKPVNSPTMQQSVDRPIDPGSKRRSSSFVSSSSPWFRRNSFLSPTMIQNENFSVYEAPSYYSESASYNIISLRECQGFIFNQDLFASPYQQSRALANEKRYRTASFNSHTSRCKTPSRSGRGSTSSDHHLCPSADVKVNQRRHTSYLESRPSFFSNLPKANNDSAIIDDDDVSMNILSEEEGEDVEELEDVSGVDRQVEGDIVEDEDEEEEEEDDDDDDDIEEEEEYGDMGYGGDSVNRRYKVHVTEIIVNEDDDSMFPSMNGN</sequence>
<feature type="region of interest" description="Disordered" evidence="1">
    <location>
        <begin position="1"/>
        <end position="54"/>
    </location>
</feature>
<dbReference type="EMBL" id="OZ004258">
    <property type="protein sequence ID" value="CAK7911597.1"/>
    <property type="molecule type" value="Genomic_DNA"/>
</dbReference>
<protein>
    <submittedName>
        <fullName evidence="2">Uncharacterized protein</fullName>
    </submittedName>
</protein>
<keyword evidence="3" id="KW-1185">Reference proteome</keyword>
<evidence type="ECO:0000313" key="3">
    <source>
        <dbReference type="Proteomes" id="UP001497600"/>
    </source>
</evidence>
<feature type="compositionally biased region" description="Acidic residues" evidence="1">
    <location>
        <begin position="200"/>
        <end position="212"/>
    </location>
</feature>
<feature type="compositionally biased region" description="Polar residues" evidence="1">
    <location>
        <begin position="125"/>
        <end position="134"/>
    </location>
</feature>
<feature type="region of interest" description="Disordered" evidence="1">
    <location>
        <begin position="200"/>
        <end position="258"/>
    </location>
</feature>
<dbReference type="Proteomes" id="UP001497600">
    <property type="component" value="Chromosome F"/>
</dbReference>
<organism evidence="2 3">
    <name type="scientific">[Candida] anglica</name>
    <dbReference type="NCBI Taxonomy" id="148631"/>
    <lineage>
        <taxon>Eukaryota</taxon>
        <taxon>Fungi</taxon>
        <taxon>Dikarya</taxon>
        <taxon>Ascomycota</taxon>
        <taxon>Saccharomycotina</taxon>
        <taxon>Pichiomycetes</taxon>
        <taxon>Debaryomycetaceae</taxon>
        <taxon>Kurtzmaniella</taxon>
    </lineage>
</organism>
<feature type="region of interest" description="Disordered" evidence="1">
    <location>
        <begin position="125"/>
        <end position="162"/>
    </location>
</feature>
<reference evidence="2 3" key="1">
    <citation type="submission" date="2024-01" db="EMBL/GenBank/DDBJ databases">
        <authorList>
            <consortium name="Genoscope - CEA"/>
            <person name="William W."/>
        </authorList>
    </citation>
    <scope>NUCLEOTIDE SEQUENCE [LARGE SCALE GENOMIC DNA]</scope>
    <source>
        <strain evidence="2 3">29B2s-10</strain>
    </source>
</reference>